<name>G0J0G2_CYCMS</name>
<reference evidence="2" key="1">
    <citation type="submission" date="2011-07" db="EMBL/GenBank/DDBJ databases">
        <title>The complete genome of Cyclobacterium marinum DSM 745.</title>
        <authorList>
            <person name="Lucas S."/>
            <person name="Han J."/>
            <person name="Lapidus A."/>
            <person name="Bruce D."/>
            <person name="Goodwin L."/>
            <person name="Pitluck S."/>
            <person name="Peters L."/>
            <person name="Kyrpides N."/>
            <person name="Mavromatis K."/>
            <person name="Ivanova N."/>
            <person name="Ovchinnikova G."/>
            <person name="Chertkov O."/>
            <person name="Detter J.C."/>
            <person name="Tapia R."/>
            <person name="Han C."/>
            <person name="Land M."/>
            <person name="Hauser L."/>
            <person name="Markowitz V."/>
            <person name="Cheng J.-F."/>
            <person name="Hugenholtz P."/>
            <person name="Woyke T."/>
            <person name="Wu D."/>
            <person name="Tindall B."/>
            <person name="Schuetze A."/>
            <person name="Brambilla E."/>
            <person name="Klenk H.-P."/>
            <person name="Eisen J.A."/>
        </authorList>
    </citation>
    <scope>NUCLEOTIDE SEQUENCE [LARGE SCALE GENOMIC DNA]</scope>
    <source>
        <strain evidence="2">ATCC 25205 / DSM 745 / LMG 13164 / NCIMB 1802</strain>
    </source>
</reference>
<organism evidence="1 2">
    <name type="scientific">Cyclobacterium marinum (strain ATCC 25205 / DSM 745 / LMG 13164 / NCIMB 1802)</name>
    <name type="common">Flectobacillus marinus</name>
    <dbReference type="NCBI Taxonomy" id="880070"/>
    <lineage>
        <taxon>Bacteria</taxon>
        <taxon>Pseudomonadati</taxon>
        <taxon>Bacteroidota</taxon>
        <taxon>Cytophagia</taxon>
        <taxon>Cytophagales</taxon>
        <taxon>Cyclobacteriaceae</taxon>
        <taxon>Cyclobacterium</taxon>
    </lineage>
</organism>
<dbReference type="STRING" id="880070.Cycma_0094"/>
<gene>
    <name evidence="1" type="ordered locus">Cycma_0094</name>
</gene>
<dbReference type="AlphaFoldDB" id="G0J0G2"/>
<dbReference type="EMBL" id="CP002955">
    <property type="protein sequence ID" value="AEL23878.1"/>
    <property type="molecule type" value="Genomic_DNA"/>
</dbReference>
<dbReference type="Proteomes" id="UP000001635">
    <property type="component" value="Chromosome"/>
</dbReference>
<evidence type="ECO:0000313" key="2">
    <source>
        <dbReference type="Proteomes" id="UP000001635"/>
    </source>
</evidence>
<dbReference type="InterPro" id="IPR027910">
    <property type="entry name" value="YdiL_sf"/>
</dbReference>
<dbReference type="KEGG" id="cmr:Cycma_0094"/>
<sequence length="90" mass="9990">MFSIFEPQRTNIMNKDKNNKTRCTKNNYQLTAEQVAGIVGCSVSYVKKIRSGAVNMESKLAKKVLSVDTIAESGKSLLIQEIEKLVKLPA</sequence>
<accession>G0J0G2</accession>
<dbReference type="HOGENOM" id="CLU_2435901_0_0_10"/>
<proteinExistence type="predicted"/>
<keyword evidence="2" id="KW-1185">Reference proteome</keyword>
<protein>
    <submittedName>
        <fullName evidence="1">Uncharacterized protein</fullName>
    </submittedName>
</protein>
<dbReference type="Gene3D" id="1.10.3100.10">
    <property type="entry name" value="Putative cytoplasmic protein"/>
    <property type="match status" value="1"/>
</dbReference>
<evidence type="ECO:0000313" key="1">
    <source>
        <dbReference type="EMBL" id="AEL23878.1"/>
    </source>
</evidence>